<dbReference type="GO" id="GO:0046872">
    <property type="term" value="F:metal ion binding"/>
    <property type="evidence" value="ECO:0007669"/>
    <property type="project" value="UniProtKB-KW"/>
</dbReference>
<feature type="domain" description="4Fe-4S ferredoxin-type" evidence="8">
    <location>
        <begin position="193"/>
        <end position="221"/>
    </location>
</feature>
<reference evidence="10" key="1">
    <citation type="journal article" date="2015" name="MBio">
        <title>Genome-resolved metagenomic analysis reveals roles for candidate phyla and other microbial community members in biogeochemical transformations in oil reservoirs.</title>
        <authorList>
            <person name="Hu P."/>
            <person name="Tom L."/>
            <person name="Singh A."/>
            <person name="Thomas B.C."/>
            <person name="Baker B.J."/>
            <person name="Piceno Y.M."/>
            <person name="Andersen G.L."/>
            <person name="Banfield J.F."/>
        </authorList>
    </citation>
    <scope>NUCLEOTIDE SEQUENCE [LARGE SCALE GENOMIC DNA]</scope>
    <source>
        <strain evidence="10">56_747</strain>
    </source>
</reference>
<dbReference type="Gene3D" id="3.30.70.20">
    <property type="match status" value="1"/>
</dbReference>
<dbReference type="EMBL" id="LGFT01000011">
    <property type="protein sequence ID" value="KUK44948.1"/>
    <property type="molecule type" value="Genomic_DNA"/>
</dbReference>
<keyword evidence="3" id="KW-0479">Metal-binding</keyword>
<dbReference type="SUPFAM" id="SSF54862">
    <property type="entry name" value="4Fe-4S ferredoxins"/>
    <property type="match status" value="1"/>
</dbReference>
<keyword evidence="2" id="KW-0004">4Fe-4S</keyword>
<evidence type="ECO:0000313" key="11">
    <source>
        <dbReference type="Proteomes" id="UP000053961"/>
    </source>
</evidence>
<keyword evidence="4" id="KW-0249">Electron transport</keyword>
<evidence type="ECO:0000256" key="6">
    <source>
        <dbReference type="ARBA" id="ARBA00023014"/>
    </source>
</evidence>
<evidence type="ECO:0000256" key="7">
    <source>
        <dbReference type="SAM" id="Phobius"/>
    </source>
</evidence>
<keyword evidence="6" id="KW-0411">Iron-sulfur</keyword>
<dbReference type="PANTHER" id="PTHR30176:SF3">
    <property type="entry name" value="FERREDOXIN-TYPE PROTEIN NAPH"/>
    <property type="match status" value="1"/>
</dbReference>
<evidence type="ECO:0000313" key="12">
    <source>
        <dbReference type="Proteomes" id="UP000057043"/>
    </source>
</evidence>
<keyword evidence="7" id="KW-0472">Membrane</keyword>
<keyword evidence="1" id="KW-0813">Transport</keyword>
<evidence type="ECO:0000256" key="5">
    <source>
        <dbReference type="ARBA" id="ARBA00023004"/>
    </source>
</evidence>
<dbReference type="InterPro" id="IPR017896">
    <property type="entry name" value="4Fe4S_Fe-S-bd"/>
</dbReference>
<feature type="transmembrane region" description="Helical" evidence="7">
    <location>
        <begin position="49"/>
        <end position="68"/>
    </location>
</feature>
<gene>
    <name evidence="9" type="ORF">XD72_0654</name>
    <name evidence="10" type="ORF">XE07_1876</name>
</gene>
<dbReference type="Pfam" id="PF13237">
    <property type="entry name" value="Fer4_10"/>
    <property type="match status" value="1"/>
</dbReference>
<dbReference type="PROSITE" id="PS00198">
    <property type="entry name" value="4FE4S_FER_1"/>
    <property type="match status" value="1"/>
</dbReference>
<accession>A0A117LFW2</accession>
<evidence type="ECO:0000256" key="4">
    <source>
        <dbReference type="ARBA" id="ARBA00022982"/>
    </source>
</evidence>
<dbReference type="GO" id="GO:0016491">
    <property type="term" value="F:oxidoreductase activity"/>
    <property type="evidence" value="ECO:0007669"/>
    <property type="project" value="UniProtKB-ARBA"/>
</dbReference>
<dbReference type="PROSITE" id="PS51379">
    <property type="entry name" value="4FE4S_FER_2"/>
    <property type="match status" value="2"/>
</dbReference>
<sequence length="252" mass="28342">MLRILYIMKNLMRYRQRLRKALIIFSFVLMPITFVYISCPIITQGASEGIITGGLIVFALIFISSLFFGRLWCGWLCPAGGLQEIYFAINDTWTNNMRLNWLKYMIFIIVFAPLVLAVHSAGGFTTIDPLYHTEDGISIAKEGAYTIFYGQITFITIFAILAGRRGFCHYFCPIAIIMIIGRKIRNLVGWPALRLSADGSRCTDCGRCSTSCPMSLDVSDMVRRGRMEDAECILCGSCVDACPKGAIRYELK</sequence>
<keyword evidence="7" id="KW-0812">Transmembrane</keyword>
<dbReference type="PANTHER" id="PTHR30176">
    <property type="entry name" value="FERREDOXIN-TYPE PROTEIN NAPH"/>
    <property type="match status" value="1"/>
</dbReference>
<keyword evidence="5" id="KW-0408">Iron</keyword>
<evidence type="ECO:0000313" key="9">
    <source>
        <dbReference type="EMBL" id="KUK44948.1"/>
    </source>
</evidence>
<dbReference type="Proteomes" id="UP000053961">
    <property type="component" value="Unassembled WGS sequence"/>
</dbReference>
<feature type="transmembrane region" description="Helical" evidence="7">
    <location>
        <begin position="104"/>
        <end position="124"/>
    </location>
</feature>
<evidence type="ECO:0000256" key="1">
    <source>
        <dbReference type="ARBA" id="ARBA00022448"/>
    </source>
</evidence>
<dbReference type="Proteomes" id="UP000057043">
    <property type="component" value="Unassembled WGS sequence"/>
</dbReference>
<proteinExistence type="predicted"/>
<dbReference type="EMBL" id="LGHB01000037">
    <property type="protein sequence ID" value="KUK95138.1"/>
    <property type="molecule type" value="Genomic_DNA"/>
</dbReference>
<dbReference type="PATRIC" id="fig|301375.6.peg.1318"/>
<organism evidence="9 12">
    <name type="scientific">Methanothrix harundinacea</name>
    <dbReference type="NCBI Taxonomy" id="301375"/>
    <lineage>
        <taxon>Archaea</taxon>
        <taxon>Methanobacteriati</taxon>
        <taxon>Methanobacteriota</taxon>
        <taxon>Stenosarchaea group</taxon>
        <taxon>Methanomicrobia</taxon>
        <taxon>Methanotrichales</taxon>
        <taxon>Methanotrichaceae</taxon>
        <taxon>Methanothrix</taxon>
    </lineage>
</organism>
<feature type="transmembrane region" description="Helical" evidence="7">
    <location>
        <begin position="144"/>
        <end position="163"/>
    </location>
</feature>
<feature type="transmembrane region" description="Helical" evidence="7">
    <location>
        <begin position="21"/>
        <end position="43"/>
    </location>
</feature>
<dbReference type="InterPro" id="IPR017900">
    <property type="entry name" value="4Fe4S_Fe_S_CS"/>
</dbReference>
<dbReference type="GO" id="GO:0005886">
    <property type="term" value="C:plasma membrane"/>
    <property type="evidence" value="ECO:0007669"/>
    <property type="project" value="TreeGrafter"/>
</dbReference>
<dbReference type="GO" id="GO:0051539">
    <property type="term" value="F:4 iron, 4 sulfur cluster binding"/>
    <property type="evidence" value="ECO:0007669"/>
    <property type="project" value="UniProtKB-KW"/>
</dbReference>
<keyword evidence="7" id="KW-1133">Transmembrane helix</keyword>
<dbReference type="AlphaFoldDB" id="A0A117LFW2"/>
<dbReference type="InterPro" id="IPR051684">
    <property type="entry name" value="Electron_Trans/Redox"/>
</dbReference>
<evidence type="ECO:0000256" key="2">
    <source>
        <dbReference type="ARBA" id="ARBA00022485"/>
    </source>
</evidence>
<comment type="caution">
    <text evidence="9">The sequence shown here is derived from an EMBL/GenBank/DDBJ whole genome shotgun (WGS) entry which is preliminary data.</text>
</comment>
<dbReference type="Pfam" id="PF12801">
    <property type="entry name" value="Fer4_5"/>
    <property type="match status" value="2"/>
</dbReference>
<evidence type="ECO:0000313" key="10">
    <source>
        <dbReference type="EMBL" id="KUK95138.1"/>
    </source>
</evidence>
<protein>
    <submittedName>
        <fullName evidence="9">4Fe-4S ferredoxin, iron-sulfur binding protein</fullName>
    </submittedName>
</protein>
<feature type="domain" description="4Fe-4S ferredoxin-type" evidence="8">
    <location>
        <begin position="223"/>
        <end position="252"/>
    </location>
</feature>
<evidence type="ECO:0000256" key="3">
    <source>
        <dbReference type="ARBA" id="ARBA00022723"/>
    </source>
</evidence>
<reference evidence="11 12" key="2">
    <citation type="journal article" date="2015" name="MBio">
        <title>Genome-Resolved Metagenomic Analysis Reveals Roles for Candidate Phyla and Other Microbial Community Members in Biogeochemical Transformations in Oil Reservoirs.</title>
        <authorList>
            <person name="Hu P."/>
            <person name="Tom L."/>
            <person name="Singh A."/>
            <person name="Thomas B.C."/>
            <person name="Baker B.J."/>
            <person name="Piceno Y.M."/>
            <person name="Andersen G.L."/>
            <person name="Banfield J.F."/>
        </authorList>
    </citation>
    <scope>NUCLEOTIDE SEQUENCE [LARGE SCALE GENOMIC DNA]</scope>
    <source>
        <strain evidence="9">57_489</strain>
    </source>
</reference>
<name>A0A117LFW2_9EURY</name>
<evidence type="ECO:0000259" key="8">
    <source>
        <dbReference type="PROSITE" id="PS51379"/>
    </source>
</evidence>